<evidence type="ECO:0000313" key="3">
    <source>
        <dbReference type="Proteomes" id="UP000193570"/>
    </source>
</evidence>
<evidence type="ECO:0000313" key="2">
    <source>
        <dbReference type="EMBL" id="SLN42572.1"/>
    </source>
</evidence>
<feature type="coiled-coil region" evidence="1">
    <location>
        <begin position="6"/>
        <end position="33"/>
    </location>
</feature>
<keyword evidence="3" id="KW-1185">Reference proteome</keyword>
<sequence>MSDAVLKQLLSEVRLLREEISEMREDAELAHQKIDGLSVLMTMLAGATMEVERDGLEAMMDDIGEDNPQ</sequence>
<dbReference type="Proteomes" id="UP000193570">
    <property type="component" value="Unassembled WGS sequence"/>
</dbReference>
<evidence type="ECO:0000256" key="1">
    <source>
        <dbReference type="SAM" id="Coils"/>
    </source>
</evidence>
<dbReference type="RefSeq" id="WP_085791778.1">
    <property type="nucleotide sequence ID" value="NZ_FWFK01000003.1"/>
</dbReference>
<organism evidence="2 3">
    <name type="scientific">Roseivivax jejudonensis</name>
    <dbReference type="NCBI Taxonomy" id="1529041"/>
    <lineage>
        <taxon>Bacteria</taxon>
        <taxon>Pseudomonadati</taxon>
        <taxon>Pseudomonadota</taxon>
        <taxon>Alphaproteobacteria</taxon>
        <taxon>Rhodobacterales</taxon>
        <taxon>Roseobacteraceae</taxon>
        <taxon>Roseivivax</taxon>
    </lineage>
</organism>
<reference evidence="2 3" key="1">
    <citation type="submission" date="2017-03" db="EMBL/GenBank/DDBJ databases">
        <authorList>
            <person name="Afonso C.L."/>
            <person name="Miller P.J."/>
            <person name="Scott M.A."/>
            <person name="Spackman E."/>
            <person name="Goraichik I."/>
            <person name="Dimitrov K.M."/>
            <person name="Suarez D.L."/>
            <person name="Swayne D.E."/>
        </authorList>
    </citation>
    <scope>NUCLEOTIDE SEQUENCE [LARGE SCALE GENOMIC DNA]</scope>
    <source>
        <strain evidence="2 3">CECT 8625</strain>
    </source>
</reference>
<proteinExistence type="predicted"/>
<name>A0A1X6Z6X1_9RHOB</name>
<gene>
    <name evidence="2" type="ORF">ROJ8625_02082</name>
</gene>
<dbReference type="AlphaFoldDB" id="A0A1X6Z6X1"/>
<keyword evidence="1" id="KW-0175">Coiled coil</keyword>
<dbReference type="EMBL" id="FWFK01000003">
    <property type="protein sequence ID" value="SLN42572.1"/>
    <property type="molecule type" value="Genomic_DNA"/>
</dbReference>
<dbReference type="OrthoDB" id="7869139at2"/>
<protein>
    <submittedName>
        <fullName evidence="2">Uncharacterized protein</fullName>
    </submittedName>
</protein>
<accession>A0A1X6Z6X1</accession>